<organism evidence="1 2">
    <name type="scientific">Mycobacterium phage BrownCNA</name>
    <dbReference type="NCBI Taxonomy" id="1698252"/>
    <lineage>
        <taxon>Viruses</taxon>
        <taxon>Duplodnaviria</taxon>
        <taxon>Heunggongvirae</taxon>
        <taxon>Uroviricota</taxon>
        <taxon>Caudoviricetes</taxon>
        <taxon>Bclasvirinae</taxon>
        <taxon>Coopervirus</taxon>
        <taxon>Coopervirus brownCNA</taxon>
    </lineage>
</organism>
<gene>
    <name evidence="1" type="ORF">SEA_BROWNCNA_6</name>
</gene>
<evidence type="ECO:0000313" key="2">
    <source>
        <dbReference type="Proteomes" id="UP000201833"/>
    </source>
</evidence>
<keyword evidence="2" id="KW-1185">Reference proteome</keyword>
<dbReference type="EMBL" id="KT270441">
    <property type="protein sequence ID" value="AKY02719.1"/>
    <property type="molecule type" value="Genomic_DNA"/>
</dbReference>
<dbReference type="KEGG" id="vg:26641247"/>
<protein>
    <submittedName>
        <fullName evidence="1">Uncharacterized protein</fullName>
    </submittedName>
</protein>
<evidence type="ECO:0000313" key="1">
    <source>
        <dbReference type="EMBL" id="AKY02719.1"/>
    </source>
</evidence>
<dbReference type="GeneID" id="26641247"/>
<dbReference type="Proteomes" id="UP000201833">
    <property type="component" value="Segment"/>
</dbReference>
<name>A0A0K1Y771_9CAUD</name>
<dbReference type="OrthoDB" id="17815at10239"/>
<proteinExistence type="predicted"/>
<sequence length="110" mass="12712">MEPARQRWLAERQMHRQQIRIQRATKFRVEVPVLLEELRAQPQTWGQVIWDYVEDFAESRGASDLVPSLRCVFVGGLDAARAADQAWFTDYISPGMVLICFEADAYLPPM</sequence>
<accession>A0A0K1Y771</accession>
<reference evidence="2" key="1">
    <citation type="submission" date="2015-07" db="EMBL/GenBank/DDBJ databases">
        <authorList>
            <person name="Peister A."/>
            <person name="Blumer L.S."/>
            <person name="Brown G.E."/>
            <person name="Attia A.B."/>
            <person name="Bradley K.A."/>
            <person name="Cerda N.J."/>
            <person name="Comeaux R.M."/>
            <person name="Delaney R."/>
            <person name="Fowler D.R."/>
            <person name="Garner J.A."/>
            <person name="McGary K.L."/>
            <person name="Moore J.H."/>
            <person name="Morris L.K."/>
            <person name="Powell E.M."/>
            <person name="Williams C.L."/>
            <person name="Williams R.L."/>
            <person name="Wilson J.B."/>
            <person name="Witherspoon E.J."/>
            <person name="Bolles M.R."/>
            <person name="Garrick M."/>
            <person name="Lowe A.R."/>
            <person name="Delesalle V.A."/>
            <person name="Bradley K.W."/>
            <person name="Asai D.J."/>
            <person name="Bowman C.A."/>
            <person name="Russell D.A."/>
            <person name="Pope W.H."/>
            <person name="Jacobs-Sera D."/>
            <person name="Hendrix R.W."/>
            <person name="Hatfull G.F."/>
        </authorList>
    </citation>
    <scope>NUCLEOTIDE SEQUENCE [LARGE SCALE GENOMIC DNA]</scope>
</reference>
<dbReference type="RefSeq" id="YP_009214923.1">
    <property type="nucleotide sequence ID" value="NC_028968.1"/>
</dbReference>